<accession>A0A0A8Z8Z5</accession>
<proteinExistence type="predicted"/>
<name>A0A0A8Z8Z5_ARUDO</name>
<evidence type="ECO:0000256" key="1">
    <source>
        <dbReference type="SAM" id="MobiDB-lite"/>
    </source>
</evidence>
<sequence length="22" mass="2414">MQHPQCVAPPGKDHKNEEPASL</sequence>
<dbReference type="AlphaFoldDB" id="A0A0A8Z8Z5"/>
<reference evidence="2" key="1">
    <citation type="submission" date="2014-09" db="EMBL/GenBank/DDBJ databases">
        <authorList>
            <person name="Magalhaes I.L.F."/>
            <person name="Oliveira U."/>
            <person name="Santos F.R."/>
            <person name="Vidigal T.H.D.A."/>
            <person name="Brescovit A.D."/>
            <person name="Santos A.J."/>
        </authorList>
    </citation>
    <scope>NUCLEOTIDE SEQUENCE</scope>
    <source>
        <tissue evidence="2">Shoot tissue taken approximately 20 cm above the soil surface</tissue>
    </source>
</reference>
<dbReference type="EMBL" id="GBRH01263782">
    <property type="protein sequence ID" value="JAD34113.1"/>
    <property type="molecule type" value="Transcribed_RNA"/>
</dbReference>
<organism evidence="2">
    <name type="scientific">Arundo donax</name>
    <name type="common">Giant reed</name>
    <name type="synonym">Donax arundinaceus</name>
    <dbReference type="NCBI Taxonomy" id="35708"/>
    <lineage>
        <taxon>Eukaryota</taxon>
        <taxon>Viridiplantae</taxon>
        <taxon>Streptophyta</taxon>
        <taxon>Embryophyta</taxon>
        <taxon>Tracheophyta</taxon>
        <taxon>Spermatophyta</taxon>
        <taxon>Magnoliopsida</taxon>
        <taxon>Liliopsida</taxon>
        <taxon>Poales</taxon>
        <taxon>Poaceae</taxon>
        <taxon>PACMAD clade</taxon>
        <taxon>Arundinoideae</taxon>
        <taxon>Arundineae</taxon>
        <taxon>Arundo</taxon>
    </lineage>
</organism>
<protein>
    <submittedName>
        <fullName evidence="2">Uncharacterized protein</fullName>
    </submittedName>
</protein>
<evidence type="ECO:0000313" key="2">
    <source>
        <dbReference type="EMBL" id="JAD34113.1"/>
    </source>
</evidence>
<feature type="region of interest" description="Disordered" evidence="1">
    <location>
        <begin position="1"/>
        <end position="22"/>
    </location>
</feature>
<feature type="compositionally biased region" description="Basic and acidic residues" evidence="1">
    <location>
        <begin position="11"/>
        <end position="22"/>
    </location>
</feature>
<reference evidence="2" key="2">
    <citation type="journal article" date="2015" name="Data Brief">
        <title>Shoot transcriptome of the giant reed, Arundo donax.</title>
        <authorList>
            <person name="Barrero R.A."/>
            <person name="Guerrero F.D."/>
            <person name="Moolhuijzen P."/>
            <person name="Goolsby J.A."/>
            <person name="Tidwell J."/>
            <person name="Bellgard S.E."/>
            <person name="Bellgard M.I."/>
        </authorList>
    </citation>
    <scope>NUCLEOTIDE SEQUENCE</scope>
    <source>
        <tissue evidence="2">Shoot tissue taken approximately 20 cm above the soil surface</tissue>
    </source>
</reference>